<name>A0A1R1XCV5_9FUNG</name>
<gene>
    <name evidence="1" type="ORF">AYI69_g9404</name>
</gene>
<dbReference type="Proteomes" id="UP000187429">
    <property type="component" value="Unassembled WGS sequence"/>
</dbReference>
<keyword evidence="2" id="KW-1185">Reference proteome</keyword>
<dbReference type="EMBL" id="LSSM01005554">
    <property type="protein sequence ID" value="OMJ12438.1"/>
    <property type="molecule type" value="Genomic_DNA"/>
</dbReference>
<evidence type="ECO:0000313" key="1">
    <source>
        <dbReference type="EMBL" id="OMJ12438.1"/>
    </source>
</evidence>
<accession>A0A1R1XCV5</accession>
<comment type="caution">
    <text evidence="1">The sequence shown here is derived from an EMBL/GenBank/DDBJ whole genome shotgun (WGS) entry which is preliminary data.</text>
</comment>
<reference evidence="2" key="1">
    <citation type="submission" date="2017-01" db="EMBL/GenBank/DDBJ databases">
        <authorList>
            <person name="Wang Y."/>
            <person name="White M."/>
            <person name="Kvist S."/>
            <person name="Moncalvo J.-M."/>
        </authorList>
    </citation>
    <scope>NUCLEOTIDE SEQUENCE [LARGE SCALE GENOMIC DNA]</scope>
    <source>
        <strain evidence="2">ID-206-W2</strain>
    </source>
</reference>
<organism evidence="1 2">
    <name type="scientific">Smittium culicis</name>
    <dbReference type="NCBI Taxonomy" id="133412"/>
    <lineage>
        <taxon>Eukaryota</taxon>
        <taxon>Fungi</taxon>
        <taxon>Fungi incertae sedis</taxon>
        <taxon>Zoopagomycota</taxon>
        <taxon>Kickxellomycotina</taxon>
        <taxon>Harpellomycetes</taxon>
        <taxon>Harpellales</taxon>
        <taxon>Legeriomycetaceae</taxon>
        <taxon>Smittium</taxon>
    </lineage>
</organism>
<sequence length="94" mass="10983">MSELSLVKEGPVIRTFIDPAHIYNVSTPEIELGVNTKDQSLRILRQPIDYKRTNISKRDEYALIETNSKQSWVLYKRKNIRANFIPEYITSVDI</sequence>
<protein>
    <submittedName>
        <fullName evidence="1">Uncharacterized protein</fullName>
    </submittedName>
</protein>
<evidence type="ECO:0000313" key="2">
    <source>
        <dbReference type="Proteomes" id="UP000187429"/>
    </source>
</evidence>
<proteinExistence type="predicted"/>
<dbReference type="AlphaFoldDB" id="A0A1R1XCV5"/>